<dbReference type="Gramene" id="ONK75222">
    <property type="protein sequence ID" value="ONK75222"/>
    <property type="gene ID" value="A4U43_C03F14630"/>
</dbReference>
<dbReference type="AlphaFoldDB" id="A0A5P1FAN0"/>
<dbReference type="Pfam" id="PF02519">
    <property type="entry name" value="Auxin_inducible"/>
    <property type="match status" value="1"/>
</dbReference>
<accession>A0A5P1FAN0</accession>
<comment type="similarity">
    <text evidence="1">Belongs to the ARG7 family.</text>
</comment>
<evidence type="ECO:0000313" key="2">
    <source>
        <dbReference type="EMBL" id="ONK75222.1"/>
    </source>
</evidence>
<organism evidence="2 3">
    <name type="scientific">Asparagus officinalis</name>
    <name type="common">Garden asparagus</name>
    <dbReference type="NCBI Taxonomy" id="4686"/>
    <lineage>
        <taxon>Eukaryota</taxon>
        <taxon>Viridiplantae</taxon>
        <taxon>Streptophyta</taxon>
        <taxon>Embryophyta</taxon>
        <taxon>Tracheophyta</taxon>
        <taxon>Spermatophyta</taxon>
        <taxon>Magnoliopsida</taxon>
        <taxon>Liliopsida</taxon>
        <taxon>Asparagales</taxon>
        <taxon>Asparagaceae</taxon>
        <taxon>Asparagoideae</taxon>
        <taxon>Asparagus</taxon>
    </lineage>
</organism>
<keyword evidence="3" id="KW-1185">Reference proteome</keyword>
<dbReference type="PANTHER" id="PTHR31374">
    <property type="entry name" value="AUXIN-INDUCED PROTEIN-LIKE-RELATED"/>
    <property type="match status" value="1"/>
</dbReference>
<proteinExistence type="inferred from homology"/>
<dbReference type="PANTHER" id="PTHR31374:SF228">
    <property type="entry name" value="SAUR FAMILY PROTEIN"/>
    <property type="match status" value="1"/>
</dbReference>
<evidence type="ECO:0000256" key="1">
    <source>
        <dbReference type="ARBA" id="ARBA00006974"/>
    </source>
</evidence>
<sequence length="86" mass="9853">MADDKRSTKVKKGMLAVLVGLEEEEGERFVIPIPYLRHPLFKNLLEMSGEVFGYPSSGPLRLSCSVDDFLRLRRLIDRESSQQSRN</sequence>
<protein>
    <submittedName>
        <fullName evidence="2">Uncharacterized protein</fullName>
    </submittedName>
</protein>
<evidence type="ECO:0000313" key="3">
    <source>
        <dbReference type="Proteomes" id="UP000243459"/>
    </source>
</evidence>
<dbReference type="EMBL" id="CM007383">
    <property type="protein sequence ID" value="ONK75222.1"/>
    <property type="molecule type" value="Genomic_DNA"/>
</dbReference>
<dbReference type="Proteomes" id="UP000243459">
    <property type="component" value="Chromosome 3"/>
</dbReference>
<gene>
    <name evidence="2" type="ORF">A4U43_C03F14630</name>
</gene>
<dbReference type="GO" id="GO:0009733">
    <property type="term" value="P:response to auxin"/>
    <property type="evidence" value="ECO:0007669"/>
    <property type="project" value="InterPro"/>
</dbReference>
<dbReference type="OMA" id="WLMEREH"/>
<dbReference type="InterPro" id="IPR003676">
    <property type="entry name" value="SAUR_fam"/>
</dbReference>
<reference evidence="3" key="1">
    <citation type="journal article" date="2017" name="Nat. Commun.">
        <title>The asparagus genome sheds light on the origin and evolution of a young Y chromosome.</title>
        <authorList>
            <person name="Harkess A."/>
            <person name="Zhou J."/>
            <person name="Xu C."/>
            <person name="Bowers J.E."/>
            <person name="Van der Hulst R."/>
            <person name="Ayyampalayam S."/>
            <person name="Mercati F."/>
            <person name="Riccardi P."/>
            <person name="McKain M.R."/>
            <person name="Kakrana A."/>
            <person name="Tang H."/>
            <person name="Ray J."/>
            <person name="Groenendijk J."/>
            <person name="Arikit S."/>
            <person name="Mathioni S.M."/>
            <person name="Nakano M."/>
            <person name="Shan H."/>
            <person name="Telgmann-Rauber A."/>
            <person name="Kanno A."/>
            <person name="Yue Z."/>
            <person name="Chen H."/>
            <person name="Li W."/>
            <person name="Chen Y."/>
            <person name="Xu X."/>
            <person name="Zhang Y."/>
            <person name="Luo S."/>
            <person name="Chen H."/>
            <person name="Gao J."/>
            <person name="Mao Z."/>
            <person name="Pires J.C."/>
            <person name="Luo M."/>
            <person name="Kudrna D."/>
            <person name="Wing R.A."/>
            <person name="Meyers B.C."/>
            <person name="Yi K."/>
            <person name="Kong H."/>
            <person name="Lavrijsen P."/>
            <person name="Sunseri F."/>
            <person name="Falavigna A."/>
            <person name="Ye Y."/>
            <person name="Leebens-Mack J.H."/>
            <person name="Chen G."/>
        </authorList>
    </citation>
    <scope>NUCLEOTIDE SEQUENCE [LARGE SCALE GENOMIC DNA]</scope>
    <source>
        <strain evidence="3">cv. DH0086</strain>
    </source>
</reference>
<name>A0A5P1FAN0_ASPOF</name>